<evidence type="ECO:0000256" key="18">
    <source>
        <dbReference type="SAM" id="Phobius"/>
    </source>
</evidence>
<dbReference type="PROSITE" id="PS00123">
    <property type="entry name" value="ALKALINE_PHOSPHATASE"/>
    <property type="match status" value="1"/>
</dbReference>
<dbReference type="GO" id="GO:0004035">
    <property type="term" value="F:alkaline phosphatase activity"/>
    <property type="evidence" value="ECO:0007669"/>
    <property type="project" value="UniProtKB-EC"/>
</dbReference>
<dbReference type="OrthoDB" id="5818554at2759"/>
<evidence type="ECO:0000313" key="21">
    <source>
        <dbReference type="RefSeq" id="XP_031549411.1"/>
    </source>
</evidence>
<evidence type="ECO:0000256" key="4">
    <source>
        <dbReference type="ARBA" id="ARBA00022475"/>
    </source>
</evidence>
<keyword evidence="19" id="KW-0732">Signal</keyword>
<dbReference type="GO" id="GO:0098552">
    <property type="term" value="C:side of membrane"/>
    <property type="evidence" value="ECO:0007669"/>
    <property type="project" value="UniProtKB-KW"/>
</dbReference>
<evidence type="ECO:0000256" key="17">
    <source>
        <dbReference type="RuleBase" id="RU003947"/>
    </source>
</evidence>
<evidence type="ECO:0000256" key="7">
    <source>
        <dbReference type="ARBA" id="ARBA00022723"/>
    </source>
</evidence>
<sequence>MTNNLVLLLYLLLPWCFSIVSTTFAASALNNEAKNEWFQSGVDLIKDNLRLRENRQTAKNVIMFLGDGMGPTTVTSARILEGQLRGETGEENALSWEKFPWSAFSKTYNTDQQVADSAGTATAYLNGVKTRAGVIAVDETVRKGYCADMTEATKVKSILTLAEEAGMSTGIVTTTRITHASPSVLYSYSPDRNWENDMKMKSKAKDDSSSCKDIALQLAEYSVGDGIEVLFGGGRQNFYPKNQSDPEYPQLQGKRGDGRNLVNEWLANNPDSQFLWNKTAFDALDVKTVKHVMGLFEYSHMQYEVERVNDTGGEPSIAEMTAKAIEILSKNPKGFFLFVEGGRIDHGHHGGKAVKALMDTVAMAKAVDKAVSIVGEEETLMITTADHSHVLSIAGYPRRGNPIFELVVEKDNATSVGKDGLPYTTLGYANGPGGLSLNESRQNLTGVNTADKDFLQQALVKTSSESHAGEDVGIYATGPGAYLFHGVVEQHYIFHVMDHALCLTSSKQDKCFKHGMRGGEVVTRGPPRSGSAPLIPLAMLIIFVSFVVAMF</sequence>
<evidence type="ECO:0000256" key="6">
    <source>
        <dbReference type="ARBA" id="ARBA00022622"/>
    </source>
</evidence>
<dbReference type="PANTHER" id="PTHR11596">
    <property type="entry name" value="ALKALINE PHOSPHATASE"/>
    <property type="match status" value="1"/>
</dbReference>
<feature type="binding site" evidence="15">
    <location>
        <position position="340"/>
    </location>
    <ligand>
        <name>Mg(2+)</name>
        <dbReference type="ChEBI" id="CHEBI:18420"/>
    </ligand>
</feature>
<dbReference type="PRINTS" id="PR00113">
    <property type="entry name" value="ALKPHPHTASE"/>
</dbReference>
<dbReference type="InterPro" id="IPR018299">
    <property type="entry name" value="Alkaline_phosphatase_AS"/>
</dbReference>
<keyword evidence="10 15" id="KW-0460">Magnesium</keyword>
<protein>
    <recommendedName>
        <fullName evidence="3 17">Alkaline phosphatase</fullName>
        <ecNumber evidence="3 17">3.1.3.1</ecNumber>
    </recommendedName>
</protein>
<evidence type="ECO:0000256" key="12">
    <source>
        <dbReference type="ARBA" id="ARBA00023180"/>
    </source>
</evidence>
<dbReference type="CDD" id="cd16012">
    <property type="entry name" value="ALP"/>
    <property type="match status" value="1"/>
</dbReference>
<dbReference type="SUPFAM" id="SSF53649">
    <property type="entry name" value="Alkaline phosphatase-like"/>
    <property type="match status" value="1"/>
</dbReference>
<keyword evidence="7 15" id="KW-0479">Metal-binding</keyword>
<feature type="active site" description="Phosphoserine intermediate" evidence="14">
    <location>
        <position position="117"/>
    </location>
</feature>
<dbReference type="KEGG" id="aten:116286956"/>
<evidence type="ECO:0000256" key="3">
    <source>
        <dbReference type="ARBA" id="ARBA00012647"/>
    </source>
</evidence>
<feature type="binding site" evidence="15">
    <location>
        <position position="67"/>
    </location>
    <ligand>
        <name>Zn(2+)</name>
        <dbReference type="ChEBI" id="CHEBI:29105"/>
        <label>2</label>
    </ligand>
</feature>
<keyword evidence="9 15" id="KW-0862">Zinc</keyword>
<dbReference type="GO" id="GO:0046872">
    <property type="term" value="F:metal ion binding"/>
    <property type="evidence" value="ECO:0007669"/>
    <property type="project" value="UniProtKB-KW"/>
</dbReference>
<dbReference type="GeneID" id="116286956"/>
<dbReference type="InParanoid" id="A0A6P8H1Y7"/>
<evidence type="ECO:0000313" key="20">
    <source>
        <dbReference type="Proteomes" id="UP000515163"/>
    </source>
</evidence>
<evidence type="ECO:0000256" key="16">
    <source>
        <dbReference type="RuleBase" id="RU003946"/>
    </source>
</evidence>
<keyword evidence="5" id="KW-0597">Phosphoprotein</keyword>
<dbReference type="FunCoup" id="A0A6P8H1Y7">
    <property type="interactions" value="345"/>
</dbReference>
<keyword evidence="12" id="KW-0325">Glycoprotein</keyword>
<dbReference type="FunFam" id="3.40.720.10:FF:000008">
    <property type="entry name" value="Alkaline phosphatase"/>
    <property type="match status" value="1"/>
</dbReference>
<proteinExistence type="inferred from homology"/>
<dbReference type="SMART" id="SM00098">
    <property type="entry name" value="alkPPc"/>
    <property type="match status" value="1"/>
</dbReference>
<feature type="signal peptide" evidence="19">
    <location>
        <begin position="1"/>
        <end position="22"/>
    </location>
</feature>
<dbReference type="Gene3D" id="3.40.720.10">
    <property type="entry name" value="Alkaline Phosphatase, subunit A"/>
    <property type="match status" value="1"/>
</dbReference>
<feature type="transmembrane region" description="Helical" evidence="18">
    <location>
        <begin position="532"/>
        <end position="550"/>
    </location>
</feature>
<evidence type="ECO:0000256" key="13">
    <source>
        <dbReference type="ARBA" id="ARBA00023288"/>
    </source>
</evidence>
<reference evidence="21" key="1">
    <citation type="submission" date="2025-08" db="UniProtKB">
        <authorList>
            <consortium name="RefSeq"/>
        </authorList>
    </citation>
    <scope>IDENTIFICATION</scope>
    <source>
        <tissue evidence="21">Tentacle</tissue>
    </source>
</reference>
<keyword evidence="18" id="KW-1133">Transmembrane helix</keyword>
<feature type="binding site" evidence="15">
    <location>
        <position position="349"/>
    </location>
    <ligand>
        <name>Zn(2+)</name>
        <dbReference type="ChEBI" id="CHEBI:29105"/>
        <label>1</label>
    </ligand>
</feature>
<dbReference type="GO" id="GO:0005886">
    <property type="term" value="C:plasma membrane"/>
    <property type="evidence" value="ECO:0007669"/>
    <property type="project" value="UniProtKB-SubCell"/>
</dbReference>
<keyword evidence="8 17" id="KW-0378">Hydrolase</keyword>
<feature type="binding site" evidence="15">
    <location>
        <position position="181"/>
    </location>
    <ligand>
        <name>Mg(2+)</name>
        <dbReference type="ChEBI" id="CHEBI:18420"/>
    </ligand>
</feature>
<evidence type="ECO:0000256" key="1">
    <source>
        <dbReference type="ARBA" id="ARBA00004609"/>
    </source>
</evidence>
<dbReference type="PANTHER" id="PTHR11596:SF5">
    <property type="entry name" value="ALKALINE PHOSPHATASE"/>
    <property type="match status" value="1"/>
</dbReference>
<accession>A0A6P8H1Y7</accession>
<evidence type="ECO:0000256" key="8">
    <source>
        <dbReference type="ARBA" id="ARBA00022801"/>
    </source>
</evidence>
<dbReference type="Pfam" id="PF00245">
    <property type="entry name" value="Alk_phosphatase"/>
    <property type="match status" value="1"/>
</dbReference>
<keyword evidence="11 18" id="KW-0472">Membrane</keyword>
<comment type="cofactor">
    <cofactor evidence="15">
        <name>Mg(2+)</name>
        <dbReference type="ChEBI" id="CHEBI:18420"/>
    </cofactor>
    <text evidence="15">Binds 1 Mg(2+) ion.</text>
</comment>
<keyword evidence="6" id="KW-0336">GPI-anchor</keyword>
<keyword evidence="13" id="KW-0449">Lipoprotein</keyword>
<evidence type="ECO:0000256" key="14">
    <source>
        <dbReference type="PIRSR" id="PIRSR601952-1"/>
    </source>
</evidence>
<comment type="catalytic activity">
    <reaction evidence="17">
        <text>a phosphate monoester + H2O = an alcohol + phosphate</text>
        <dbReference type="Rhea" id="RHEA:15017"/>
        <dbReference type="ChEBI" id="CHEBI:15377"/>
        <dbReference type="ChEBI" id="CHEBI:30879"/>
        <dbReference type="ChEBI" id="CHEBI:43474"/>
        <dbReference type="ChEBI" id="CHEBI:67140"/>
        <dbReference type="EC" id="3.1.3.1"/>
    </reaction>
</comment>
<name>A0A6P8H1Y7_ACTTE</name>
<feature type="binding site" evidence="15">
    <location>
        <position position="345"/>
    </location>
    <ligand>
        <name>Zn(2+)</name>
        <dbReference type="ChEBI" id="CHEBI:29105"/>
        <label>2</label>
    </ligand>
</feature>
<keyword evidence="20" id="KW-1185">Reference proteome</keyword>
<dbReference type="InterPro" id="IPR001952">
    <property type="entry name" value="Alkaline_phosphatase"/>
</dbReference>
<gene>
    <name evidence="21" type="primary">LOC116286956</name>
</gene>
<feature type="binding site" evidence="15">
    <location>
        <position position="179"/>
    </location>
    <ligand>
        <name>Mg(2+)</name>
        <dbReference type="ChEBI" id="CHEBI:18420"/>
    </ligand>
</feature>
<evidence type="ECO:0000256" key="11">
    <source>
        <dbReference type="ARBA" id="ARBA00023136"/>
    </source>
</evidence>
<dbReference type="RefSeq" id="XP_031549411.1">
    <property type="nucleotide sequence ID" value="XM_031693551.1"/>
</dbReference>
<feature type="binding site" evidence="15">
    <location>
        <position position="467"/>
    </location>
    <ligand>
        <name>Zn(2+)</name>
        <dbReference type="ChEBI" id="CHEBI:29105"/>
        <label>2</label>
    </ligand>
</feature>
<feature type="binding site" evidence="15">
    <location>
        <position position="386"/>
    </location>
    <ligand>
        <name>Zn(2+)</name>
        <dbReference type="ChEBI" id="CHEBI:29105"/>
        <label>2</label>
    </ligand>
</feature>
<comment type="similarity">
    <text evidence="2 16">Belongs to the alkaline phosphatase family.</text>
</comment>
<comment type="cofactor">
    <cofactor evidence="15">
        <name>Zn(2+)</name>
        <dbReference type="ChEBI" id="CHEBI:29105"/>
    </cofactor>
    <text evidence="15">Binds 2 Zn(2+) ions.</text>
</comment>
<evidence type="ECO:0000256" key="9">
    <source>
        <dbReference type="ARBA" id="ARBA00022833"/>
    </source>
</evidence>
<evidence type="ECO:0000256" key="10">
    <source>
        <dbReference type="ARBA" id="ARBA00022842"/>
    </source>
</evidence>
<comment type="subcellular location">
    <subcellularLocation>
        <location evidence="1">Cell membrane</location>
        <topology evidence="1">Lipid-anchor</topology>
        <topology evidence="1">GPI-anchor</topology>
    </subcellularLocation>
</comment>
<organism evidence="20 21">
    <name type="scientific">Actinia tenebrosa</name>
    <name type="common">Australian red waratah sea anemone</name>
    <dbReference type="NCBI Taxonomy" id="6105"/>
    <lineage>
        <taxon>Eukaryota</taxon>
        <taxon>Metazoa</taxon>
        <taxon>Cnidaria</taxon>
        <taxon>Anthozoa</taxon>
        <taxon>Hexacorallia</taxon>
        <taxon>Actiniaria</taxon>
        <taxon>Actiniidae</taxon>
        <taxon>Actinia</taxon>
    </lineage>
</organism>
<keyword evidence="4" id="KW-1003">Cell membrane</keyword>
<evidence type="ECO:0000256" key="2">
    <source>
        <dbReference type="ARBA" id="ARBA00005984"/>
    </source>
</evidence>
<dbReference type="InterPro" id="IPR017850">
    <property type="entry name" value="Alkaline_phosphatase_core_sf"/>
</dbReference>
<feature type="binding site" evidence="15">
    <location>
        <position position="387"/>
    </location>
    <ligand>
        <name>Zn(2+)</name>
        <dbReference type="ChEBI" id="CHEBI:29105"/>
        <label>2</label>
    </ligand>
</feature>
<dbReference type="AlphaFoldDB" id="A0A6P8H1Y7"/>
<keyword evidence="18" id="KW-0812">Transmembrane</keyword>
<feature type="chain" id="PRO_5028204487" description="Alkaline phosphatase" evidence="19">
    <location>
        <begin position="23"/>
        <end position="551"/>
    </location>
</feature>
<feature type="binding site" evidence="15">
    <location>
        <position position="67"/>
    </location>
    <ligand>
        <name>Mg(2+)</name>
        <dbReference type="ChEBI" id="CHEBI:18420"/>
    </ligand>
</feature>
<dbReference type="EC" id="3.1.3.1" evidence="3 17"/>
<dbReference type="Proteomes" id="UP000515163">
    <property type="component" value="Unplaced"/>
</dbReference>
<evidence type="ECO:0000256" key="5">
    <source>
        <dbReference type="ARBA" id="ARBA00022553"/>
    </source>
</evidence>
<evidence type="ECO:0000256" key="19">
    <source>
        <dbReference type="SAM" id="SignalP"/>
    </source>
</evidence>
<evidence type="ECO:0000256" key="15">
    <source>
        <dbReference type="PIRSR" id="PIRSR601952-2"/>
    </source>
</evidence>